<gene>
    <name evidence="11" type="primary">hemD</name>
    <name evidence="11" type="ordered locus">BVAF_583</name>
</gene>
<evidence type="ECO:0000256" key="4">
    <source>
        <dbReference type="ARBA" id="ARBA00023239"/>
    </source>
</evidence>
<comment type="similarity">
    <text evidence="2 9">Belongs to the uroporphyrinogen-III synthase family.</text>
</comment>
<evidence type="ECO:0000256" key="5">
    <source>
        <dbReference type="ARBA" id="ARBA00023244"/>
    </source>
</evidence>
<dbReference type="OrthoDB" id="9787650at2"/>
<evidence type="ECO:0000256" key="9">
    <source>
        <dbReference type="RuleBase" id="RU366031"/>
    </source>
</evidence>
<feature type="domain" description="Tetrapyrrole biosynthesis uroporphyrinogen III synthase" evidence="10">
    <location>
        <begin position="14"/>
        <end position="244"/>
    </location>
</feature>
<dbReference type="SUPFAM" id="SSF69618">
    <property type="entry name" value="HemD-like"/>
    <property type="match status" value="1"/>
</dbReference>
<dbReference type="UniPathway" id="UPA00251">
    <property type="reaction ID" value="UER00320"/>
</dbReference>
<dbReference type="GO" id="GO:0004852">
    <property type="term" value="F:uroporphyrinogen-III synthase activity"/>
    <property type="evidence" value="ECO:0007669"/>
    <property type="project" value="UniProtKB-UniRule"/>
</dbReference>
<dbReference type="GO" id="GO:0006780">
    <property type="term" value="P:uroporphyrinogen III biosynthetic process"/>
    <property type="evidence" value="ECO:0007669"/>
    <property type="project" value="UniProtKB-UniRule"/>
</dbReference>
<dbReference type="CDD" id="cd06578">
    <property type="entry name" value="HemD"/>
    <property type="match status" value="1"/>
</dbReference>
<dbReference type="InterPro" id="IPR036108">
    <property type="entry name" value="4pyrrol_syn_uPrphyn_synt_sf"/>
</dbReference>
<comment type="function">
    <text evidence="6 9">Catalyzes cyclization of the linear tetrapyrrole, hydroxymethylbilane, to the macrocyclic uroporphyrinogen III.</text>
</comment>
<comment type="catalytic activity">
    <reaction evidence="8 9">
        <text>hydroxymethylbilane = uroporphyrinogen III + H2O</text>
        <dbReference type="Rhea" id="RHEA:18965"/>
        <dbReference type="ChEBI" id="CHEBI:15377"/>
        <dbReference type="ChEBI" id="CHEBI:57308"/>
        <dbReference type="ChEBI" id="CHEBI:57845"/>
        <dbReference type="EC" id="4.2.1.75"/>
    </reaction>
</comment>
<dbReference type="KEGG" id="bva:BVAF_583"/>
<evidence type="ECO:0000256" key="2">
    <source>
        <dbReference type="ARBA" id="ARBA00008133"/>
    </source>
</evidence>
<dbReference type="HOGENOM" id="CLU_011276_9_4_6"/>
<dbReference type="Proteomes" id="UP000007464">
    <property type="component" value="Chromosome"/>
</dbReference>
<name>E8Q6J2_BLOVB</name>
<dbReference type="InterPro" id="IPR039793">
    <property type="entry name" value="UROS/Hem4"/>
</dbReference>
<evidence type="ECO:0000313" key="12">
    <source>
        <dbReference type="Proteomes" id="UP000007464"/>
    </source>
</evidence>
<keyword evidence="5 9" id="KW-0627">Porphyrin biosynthesis</keyword>
<keyword evidence="4 9" id="KW-0456">Lyase</keyword>
<comment type="pathway">
    <text evidence="1 9">Porphyrin-containing compound metabolism; protoporphyrin-IX biosynthesis; coproporphyrinogen-III from 5-aminolevulinate: step 3/4.</text>
</comment>
<dbReference type="EC" id="4.2.1.75" evidence="3 9"/>
<proteinExistence type="inferred from homology"/>
<evidence type="ECO:0000256" key="8">
    <source>
        <dbReference type="ARBA" id="ARBA00048617"/>
    </source>
</evidence>
<dbReference type="NCBIfam" id="NF004582">
    <property type="entry name" value="PRK05928.1-1"/>
    <property type="match status" value="1"/>
</dbReference>
<evidence type="ECO:0000256" key="3">
    <source>
        <dbReference type="ARBA" id="ARBA00013109"/>
    </source>
</evidence>
<dbReference type="InterPro" id="IPR003754">
    <property type="entry name" value="4pyrrol_synth_uPrphyn_synth"/>
</dbReference>
<evidence type="ECO:0000256" key="7">
    <source>
        <dbReference type="ARBA" id="ARBA00040167"/>
    </source>
</evidence>
<reference evidence="11 12" key="1">
    <citation type="journal article" date="2010" name="BMC Genomics">
        <title>Unprecedented loss of ammonia assimilation capability in a urease-encoding bacterial mutualist.</title>
        <authorList>
            <person name="Williams L.E."/>
            <person name="Wernegreen J.J."/>
        </authorList>
    </citation>
    <scope>NUCLEOTIDE SEQUENCE [LARGE SCALE GENOMIC DNA]</scope>
    <source>
        <strain evidence="11 12">BVAF</strain>
    </source>
</reference>
<dbReference type="STRING" id="859654.BVAF_583"/>
<protein>
    <recommendedName>
        <fullName evidence="7 9">Uroporphyrinogen-III synthase</fullName>
        <ecNumber evidence="3 9">4.2.1.75</ecNumber>
    </recommendedName>
</protein>
<dbReference type="RefSeq" id="WP_013516886.1">
    <property type="nucleotide sequence ID" value="NC_014909.2"/>
</dbReference>
<dbReference type="PANTHER" id="PTHR38042">
    <property type="entry name" value="UROPORPHYRINOGEN-III SYNTHASE, CHLOROPLASTIC"/>
    <property type="match status" value="1"/>
</dbReference>
<evidence type="ECO:0000313" key="11">
    <source>
        <dbReference type="EMBL" id="ADV33961.1"/>
    </source>
</evidence>
<evidence type="ECO:0000256" key="1">
    <source>
        <dbReference type="ARBA" id="ARBA00004772"/>
    </source>
</evidence>
<accession>E8Q6J2</accession>
<dbReference type="AlphaFoldDB" id="E8Q6J2"/>
<organism evidence="11 12">
    <name type="scientific">Blochmanniella vafra (strain BVAF)</name>
    <dbReference type="NCBI Taxonomy" id="859654"/>
    <lineage>
        <taxon>Bacteria</taxon>
        <taxon>Pseudomonadati</taxon>
        <taxon>Pseudomonadota</taxon>
        <taxon>Gammaproteobacteria</taxon>
        <taxon>Enterobacterales</taxon>
        <taxon>Enterobacteriaceae</taxon>
        <taxon>ant endosymbionts</taxon>
        <taxon>Candidatus Blochmanniella</taxon>
    </lineage>
</organism>
<dbReference type="Gene3D" id="3.40.50.10090">
    <property type="match status" value="2"/>
</dbReference>
<keyword evidence="12" id="KW-1185">Reference proteome</keyword>
<dbReference type="Pfam" id="PF02602">
    <property type="entry name" value="HEM4"/>
    <property type="match status" value="1"/>
</dbReference>
<sequence>MNILVTRPSPNGEELVHKLLAIGKFAHHLPLIYFSSGKNLPLIKKYLNLLESGDLLFFLSQHAVKYAHFQLLKTGGHWPSTITYYSIGSRTSLKMYILSGISSKYPYNEETSENLLQFPELIQNISGRRALILKGNNGRTLLQNTLQQRGALVLSFECYTRNPIKYNGQEQLNLMLALNITTIVVTTKETLKQLYYLIPQHYRDTWLIQCQLIVVSIRLSKIAENLGWNKTNIIIAKSANNNAIFNILK</sequence>
<evidence type="ECO:0000259" key="10">
    <source>
        <dbReference type="Pfam" id="PF02602"/>
    </source>
</evidence>
<dbReference type="EMBL" id="CP002189">
    <property type="protein sequence ID" value="ADV33961.1"/>
    <property type="molecule type" value="Genomic_DNA"/>
</dbReference>
<dbReference type="GO" id="GO:0006782">
    <property type="term" value="P:protoporphyrinogen IX biosynthetic process"/>
    <property type="evidence" value="ECO:0007669"/>
    <property type="project" value="UniProtKB-UniRule"/>
</dbReference>
<dbReference type="PANTHER" id="PTHR38042:SF1">
    <property type="entry name" value="UROPORPHYRINOGEN-III SYNTHASE, CHLOROPLASTIC"/>
    <property type="match status" value="1"/>
</dbReference>
<evidence type="ECO:0000256" key="6">
    <source>
        <dbReference type="ARBA" id="ARBA00037589"/>
    </source>
</evidence>